<gene>
    <name evidence="1" type="ORF">X801_09976</name>
</gene>
<reference evidence="1 2" key="1">
    <citation type="submission" date="2015-03" db="EMBL/GenBank/DDBJ databases">
        <title>Draft genome of the nematode, Opisthorchis viverrini.</title>
        <authorList>
            <person name="Mitreva M."/>
        </authorList>
    </citation>
    <scope>NUCLEOTIDE SEQUENCE [LARGE SCALE GENOMIC DNA]</scope>
    <source>
        <strain evidence="1">Khon Kaen</strain>
    </source>
</reference>
<evidence type="ECO:0000313" key="2">
    <source>
        <dbReference type="Proteomes" id="UP000243686"/>
    </source>
</evidence>
<organism evidence="1 2">
    <name type="scientific">Opisthorchis viverrini</name>
    <name type="common">Southeast Asian liver fluke</name>
    <dbReference type="NCBI Taxonomy" id="6198"/>
    <lineage>
        <taxon>Eukaryota</taxon>
        <taxon>Metazoa</taxon>
        <taxon>Spiralia</taxon>
        <taxon>Lophotrochozoa</taxon>
        <taxon>Platyhelminthes</taxon>
        <taxon>Trematoda</taxon>
        <taxon>Digenea</taxon>
        <taxon>Opisthorchiida</taxon>
        <taxon>Opisthorchiata</taxon>
        <taxon>Opisthorchiidae</taxon>
        <taxon>Opisthorchis</taxon>
    </lineage>
</organism>
<evidence type="ECO:0000313" key="1">
    <source>
        <dbReference type="EMBL" id="OON14236.1"/>
    </source>
</evidence>
<dbReference type="Proteomes" id="UP000243686">
    <property type="component" value="Unassembled WGS sequence"/>
</dbReference>
<keyword evidence="2" id="KW-1185">Reference proteome</keyword>
<name>A0A1S8WID7_OPIVI</name>
<dbReference type="AlphaFoldDB" id="A0A1S8WID7"/>
<sequence length="50" mass="5794">MTLRWNNNWIPQYISSKCTTSDHRTFVTFAVKSYSVSYVKVSNAKASEVF</sequence>
<protein>
    <submittedName>
        <fullName evidence="1">Uncharacterized protein</fullName>
    </submittedName>
</protein>
<proteinExistence type="predicted"/>
<dbReference type="EMBL" id="KV906785">
    <property type="protein sequence ID" value="OON14236.1"/>
    <property type="molecule type" value="Genomic_DNA"/>
</dbReference>
<accession>A0A1S8WID7</accession>